<comment type="caution">
    <text evidence="5">Lacks conserved residue(s) required for the propagation of feature annotation.</text>
</comment>
<evidence type="ECO:0000256" key="5">
    <source>
        <dbReference type="HAMAP-Rule" id="MF_00902"/>
    </source>
</evidence>
<name>A0ABV6DKS4_9BACL</name>
<keyword evidence="3 5" id="KW-1133">Transmembrane helix</keyword>
<dbReference type="Pfam" id="PF00902">
    <property type="entry name" value="TatC"/>
    <property type="match status" value="1"/>
</dbReference>
<comment type="subcellular location">
    <subcellularLocation>
        <location evidence="5">Cell membrane</location>
        <topology evidence="5">Multi-pass membrane protein</topology>
    </subcellularLocation>
    <subcellularLocation>
        <location evidence="1">Membrane</location>
        <topology evidence="1">Multi-pass membrane protein</topology>
    </subcellularLocation>
</comment>
<dbReference type="RefSeq" id="WP_377470543.1">
    <property type="nucleotide sequence ID" value="NZ_JBHLWN010000048.1"/>
</dbReference>
<feature type="transmembrane region" description="Helical" evidence="5">
    <location>
        <begin position="21"/>
        <end position="46"/>
    </location>
</feature>
<evidence type="ECO:0000256" key="3">
    <source>
        <dbReference type="ARBA" id="ARBA00022989"/>
    </source>
</evidence>
<dbReference type="NCBIfam" id="TIGR00945">
    <property type="entry name" value="tatC"/>
    <property type="match status" value="1"/>
</dbReference>
<comment type="function">
    <text evidence="5">Part of the twin-arginine translocation (Tat) system that transports large folded proteins containing a characteristic twin-arginine motif in their signal peptide across membranes.</text>
</comment>
<accession>A0ABV6DKS4</accession>
<gene>
    <name evidence="5 6" type="primary">tatC</name>
    <name evidence="6" type="ORF">ACFFK0_12470</name>
</gene>
<comment type="caution">
    <text evidence="6">The sequence shown here is derived from an EMBL/GenBank/DDBJ whole genome shotgun (WGS) entry which is preliminary data.</text>
</comment>
<feature type="transmembrane region" description="Helical" evidence="5">
    <location>
        <begin position="66"/>
        <end position="93"/>
    </location>
</feature>
<dbReference type="HAMAP" id="MF_00902">
    <property type="entry name" value="TatC"/>
    <property type="match status" value="1"/>
</dbReference>
<dbReference type="PANTHER" id="PTHR30371">
    <property type="entry name" value="SEC-INDEPENDENT PROTEIN TRANSLOCASE PROTEIN TATC"/>
    <property type="match status" value="1"/>
</dbReference>
<feature type="transmembrane region" description="Helical" evidence="5">
    <location>
        <begin position="105"/>
        <end position="133"/>
    </location>
</feature>
<dbReference type="EMBL" id="JBHLWN010000048">
    <property type="protein sequence ID" value="MFC0213254.1"/>
    <property type="molecule type" value="Genomic_DNA"/>
</dbReference>
<feature type="transmembrane region" description="Helical" evidence="5">
    <location>
        <begin position="153"/>
        <end position="177"/>
    </location>
</feature>
<dbReference type="InterPro" id="IPR019820">
    <property type="entry name" value="Sec-indep_translocase_CS"/>
</dbReference>
<keyword evidence="4 5" id="KW-0472">Membrane</keyword>
<sequence>MHMDQDQQTLVEHLQELRKRLIWVLIALVVGMCGGLFFAQRVILFLSKQPPAAGMELHAFSPWEPIRIYMNFGLLIGLLLVLPVALYHLWAFVKPGLRPIEQRATLMYIPGAVVLFLVGIAFAYFVVFPMAFFFGSGISTSVGITETYGMAQYFGFMFNIILPVSLIFELPIIVMFLTKIRILNPDRLVKLRRWAYMLLVIIAAIITPPDLLSAIIVFIPTILLYEFSVLLSRRVYRKQLEQDLAWEAEYGEK</sequence>
<evidence type="ECO:0000313" key="7">
    <source>
        <dbReference type="Proteomes" id="UP001589776"/>
    </source>
</evidence>
<evidence type="ECO:0000313" key="6">
    <source>
        <dbReference type="EMBL" id="MFC0213254.1"/>
    </source>
</evidence>
<keyword evidence="5" id="KW-0653">Protein transport</keyword>
<dbReference type="PROSITE" id="PS01218">
    <property type="entry name" value="TATC"/>
    <property type="match status" value="1"/>
</dbReference>
<dbReference type="InterPro" id="IPR002033">
    <property type="entry name" value="TatC"/>
</dbReference>
<protein>
    <recommendedName>
        <fullName evidence="5">Sec-independent protein translocase protein TatC</fullName>
    </recommendedName>
</protein>
<keyword evidence="5" id="KW-1003">Cell membrane</keyword>
<comment type="similarity">
    <text evidence="5">Belongs to the TatC family.</text>
</comment>
<evidence type="ECO:0000256" key="1">
    <source>
        <dbReference type="ARBA" id="ARBA00004141"/>
    </source>
</evidence>
<dbReference type="PANTHER" id="PTHR30371:SF0">
    <property type="entry name" value="SEC-INDEPENDENT PROTEIN TRANSLOCASE PROTEIN TATC, CHLOROPLASTIC-RELATED"/>
    <property type="match status" value="1"/>
</dbReference>
<evidence type="ECO:0000256" key="2">
    <source>
        <dbReference type="ARBA" id="ARBA00022692"/>
    </source>
</evidence>
<keyword evidence="5" id="KW-0811">Translocation</keyword>
<keyword evidence="7" id="KW-1185">Reference proteome</keyword>
<keyword evidence="2 5" id="KW-0812">Transmembrane</keyword>
<evidence type="ECO:0000256" key="4">
    <source>
        <dbReference type="ARBA" id="ARBA00023136"/>
    </source>
</evidence>
<organism evidence="6 7">
    <name type="scientific">Paenibacillus chartarius</name>
    <dbReference type="NCBI Taxonomy" id="747481"/>
    <lineage>
        <taxon>Bacteria</taxon>
        <taxon>Bacillati</taxon>
        <taxon>Bacillota</taxon>
        <taxon>Bacilli</taxon>
        <taxon>Bacillales</taxon>
        <taxon>Paenibacillaceae</taxon>
        <taxon>Paenibacillus</taxon>
    </lineage>
</organism>
<reference evidence="6 7" key="1">
    <citation type="submission" date="2024-09" db="EMBL/GenBank/DDBJ databases">
        <authorList>
            <person name="Sun Q."/>
            <person name="Mori K."/>
        </authorList>
    </citation>
    <scope>NUCLEOTIDE SEQUENCE [LARGE SCALE GENOMIC DNA]</scope>
    <source>
        <strain evidence="6 7">CCM 7759</strain>
    </source>
</reference>
<comment type="subunit">
    <text evidence="5">Forms a complex with TatA.</text>
</comment>
<dbReference type="PRINTS" id="PR01840">
    <property type="entry name" value="TATCFAMILY"/>
</dbReference>
<dbReference type="Proteomes" id="UP001589776">
    <property type="component" value="Unassembled WGS sequence"/>
</dbReference>
<keyword evidence="5" id="KW-0813">Transport</keyword>
<proteinExistence type="inferred from homology"/>